<dbReference type="PANTHER" id="PTHR42877">
    <property type="entry name" value="L-ORNITHINE N(5)-MONOOXYGENASE-RELATED"/>
    <property type="match status" value="1"/>
</dbReference>
<dbReference type="InterPro" id="IPR036188">
    <property type="entry name" value="FAD/NAD-bd_sf"/>
</dbReference>
<keyword evidence="3" id="KW-0285">Flavoprotein</keyword>
<dbReference type="VEuPathDB" id="FungiDB:BO83DRAFT_427207"/>
<evidence type="ECO:0000313" key="5">
    <source>
        <dbReference type="EMBL" id="PWY72569.1"/>
    </source>
</evidence>
<evidence type="ECO:0000256" key="2">
    <source>
        <dbReference type="ARBA" id="ARBA00010139"/>
    </source>
</evidence>
<evidence type="ECO:0000256" key="3">
    <source>
        <dbReference type="ARBA" id="ARBA00022630"/>
    </source>
</evidence>
<dbReference type="OrthoDB" id="74360at2759"/>
<dbReference type="Proteomes" id="UP000246171">
    <property type="component" value="Unassembled WGS sequence"/>
</dbReference>
<organism evidence="5 6">
    <name type="scientific">Aspergillus eucalypticola (strain CBS 122712 / IBT 29274)</name>
    <dbReference type="NCBI Taxonomy" id="1448314"/>
    <lineage>
        <taxon>Eukaryota</taxon>
        <taxon>Fungi</taxon>
        <taxon>Dikarya</taxon>
        <taxon>Ascomycota</taxon>
        <taxon>Pezizomycotina</taxon>
        <taxon>Eurotiomycetes</taxon>
        <taxon>Eurotiomycetidae</taxon>
        <taxon>Eurotiales</taxon>
        <taxon>Aspergillaceae</taxon>
        <taxon>Aspergillus</taxon>
        <taxon>Aspergillus subgen. Circumdati</taxon>
    </lineage>
</organism>
<keyword evidence="6" id="KW-1185">Reference proteome</keyword>
<comment type="similarity">
    <text evidence="2">Belongs to the FAD-binding monooxygenase family.</text>
</comment>
<dbReference type="Pfam" id="PF13450">
    <property type="entry name" value="NAD_binding_8"/>
    <property type="match status" value="1"/>
</dbReference>
<accession>A0A317VGM3</accession>
<dbReference type="PANTHER" id="PTHR42877:SF12">
    <property type="entry name" value="MONOOXYGENASE"/>
    <property type="match status" value="1"/>
</dbReference>
<name>A0A317VGM3_ASPEC</name>
<dbReference type="RefSeq" id="XP_025387722.1">
    <property type="nucleotide sequence ID" value="XM_025535332.1"/>
</dbReference>
<dbReference type="AlphaFoldDB" id="A0A317VGM3"/>
<sequence length="612" mass="68952">MTRQAKDDALKAYKEVLPSTVSVGEATEAYNGVDDVAYAISRLPLGTPRKLKVLCVGAGFSGLAFARQVELGKLPNVGLTVYEKNASVGGTWYENRYPGCACDIPIHNYQFSWAPCPYFKSYYATGNDIHKYIEAVADQHNLRKYVKVSYKVIGAKWLEDRQKWEVKIVATDGRDLMVSNRLNRDGESGEPFTEECDILINAGGCFNDWKWPAIPGKETFKGEMIHSAAWPKETDLKGKTVALIGNGSTGVQILPNILDDVKKVYVYIRSKTWVTASFAQKFAGPNGSNIFFTEEQKQRWAENPDEYLQYRKEVEGELNSRFRLYLKDSKAQKEALAYSISQMTEKLSSKPEVAEKLIPNFAVGCRRTTPGNGYLEALCSPKVEIIWGGVDSFNETGLLAANKTQQRDVDTIICATGFNMSFSPRFPIIGRNNVNLQEKWDDNPECYLSVTAADMPNYFIYLGPASPLGHGSVVSSLERVTEYITQFVRKLQTENYSSVVPKAHIPRAYQRQALAWLEKTAWNSNCTSTYKNGKPDGPLVSLHPGSRLHYFQLLKNPRWEDFEWTSLSRDDDLTFAWLGNGFVVEECKENPEEDLTWFLPPVEANQMIKASF</sequence>
<dbReference type="InterPro" id="IPR051209">
    <property type="entry name" value="FAD-bind_Monooxygenase_sf"/>
</dbReference>
<proteinExistence type="inferred from homology"/>
<keyword evidence="4" id="KW-0274">FAD</keyword>
<evidence type="ECO:0000256" key="1">
    <source>
        <dbReference type="ARBA" id="ARBA00001974"/>
    </source>
</evidence>
<evidence type="ECO:0000256" key="4">
    <source>
        <dbReference type="ARBA" id="ARBA00022827"/>
    </source>
</evidence>
<comment type="cofactor">
    <cofactor evidence="1">
        <name>FAD</name>
        <dbReference type="ChEBI" id="CHEBI:57692"/>
    </cofactor>
</comment>
<comment type="caution">
    <text evidence="5">The sequence shown here is derived from an EMBL/GenBank/DDBJ whole genome shotgun (WGS) entry which is preliminary data.</text>
</comment>
<dbReference type="EMBL" id="MSFU01000013">
    <property type="protein sequence ID" value="PWY72569.1"/>
    <property type="molecule type" value="Genomic_DNA"/>
</dbReference>
<dbReference type="GeneID" id="37057294"/>
<reference evidence="5" key="1">
    <citation type="submission" date="2016-12" db="EMBL/GenBank/DDBJ databases">
        <title>The genomes of Aspergillus section Nigri reveals drivers in fungal speciation.</title>
        <authorList>
            <consortium name="DOE Joint Genome Institute"/>
            <person name="Vesth T.C."/>
            <person name="Nybo J."/>
            <person name="Theobald S."/>
            <person name="Brandl J."/>
            <person name="Frisvad J.C."/>
            <person name="Nielsen K.F."/>
            <person name="Lyhne E.K."/>
            <person name="Kogle M.E."/>
            <person name="Kuo A."/>
            <person name="Riley R."/>
            <person name="Clum A."/>
            <person name="Nolan M."/>
            <person name="Lipzen A."/>
            <person name="Salamov A."/>
            <person name="Henrissat B."/>
            <person name="Wiebenga A."/>
            <person name="De vries R.P."/>
            <person name="Grigoriev I.V."/>
            <person name="Mortensen U.H."/>
            <person name="Andersen M.R."/>
            <person name="Baker S.E."/>
        </authorList>
    </citation>
    <scope>NUCLEOTIDE SEQUENCE</scope>
    <source>
        <strain evidence="5">CBS 122712</strain>
    </source>
</reference>
<dbReference type="SUPFAM" id="SSF51905">
    <property type="entry name" value="FAD/NAD(P)-binding domain"/>
    <property type="match status" value="3"/>
</dbReference>
<protein>
    <submittedName>
        <fullName evidence="5">FAD/NAD(P)-binding domain-containing protein</fullName>
    </submittedName>
</protein>
<dbReference type="Gene3D" id="3.50.50.60">
    <property type="entry name" value="FAD/NAD(P)-binding domain"/>
    <property type="match status" value="3"/>
</dbReference>
<gene>
    <name evidence="5" type="ORF">BO83DRAFT_427207</name>
</gene>
<evidence type="ECO:0000313" key="6">
    <source>
        <dbReference type="Proteomes" id="UP000246171"/>
    </source>
</evidence>